<dbReference type="EMBL" id="JACCBJ010000001">
    <property type="protein sequence ID" value="NYD74861.1"/>
    <property type="molecule type" value="Genomic_DNA"/>
</dbReference>
<comment type="caution">
    <text evidence="3">The sequence shown here is derived from an EMBL/GenBank/DDBJ whole genome shotgun (WGS) entry which is preliminary data.</text>
</comment>
<keyword evidence="4" id="KW-1185">Reference proteome</keyword>
<accession>A0A852T1W1</accession>
<feature type="transmembrane region" description="Helical" evidence="1">
    <location>
        <begin position="81"/>
        <end position="101"/>
    </location>
</feature>
<keyword evidence="1" id="KW-0812">Transmembrane</keyword>
<evidence type="ECO:0000256" key="1">
    <source>
        <dbReference type="SAM" id="Phobius"/>
    </source>
</evidence>
<dbReference type="AlphaFoldDB" id="A0A852T1W1"/>
<organism evidence="3 4">
    <name type="scientific">Leifsonia soli</name>
    <dbReference type="NCBI Taxonomy" id="582665"/>
    <lineage>
        <taxon>Bacteria</taxon>
        <taxon>Bacillati</taxon>
        <taxon>Actinomycetota</taxon>
        <taxon>Actinomycetes</taxon>
        <taxon>Micrococcales</taxon>
        <taxon>Microbacteriaceae</taxon>
        <taxon>Leifsonia</taxon>
    </lineage>
</organism>
<evidence type="ECO:0000259" key="2">
    <source>
        <dbReference type="Pfam" id="PF23636"/>
    </source>
</evidence>
<feature type="transmembrane region" description="Helical" evidence="1">
    <location>
        <begin position="12"/>
        <end position="37"/>
    </location>
</feature>
<dbReference type="InterPro" id="IPR055568">
    <property type="entry name" value="DUF7144"/>
</dbReference>
<reference evidence="3 4" key="1">
    <citation type="submission" date="2020-07" db="EMBL/GenBank/DDBJ databases">
        <title>Sequencing the genomes of 1000 actinobacteria strains.</title>
        <authorList>
            <person name="Klenk H.-P."/>
        </authorList>
    </citation>
    <scope>NUCLEOTIDE SEQUENCE [LARGE SCALE GENOMIC DNA]</scope>
    <source>
        <strain evidence="3 4">DSM 23871</strain>
    </source>
</reference>
<protein>
    <submittedName>
        <fullName evidence="3">Putative anti-sigma-YlaC factor YlaD</fullName>
    </submittedName>
</protein>
<name>A0A852T1W1_9MICO</name>
<keyword evidence="1" id="KW-1133">Transmembrane helix</keyword>
<evidence type="ECO:0000313" key="3">
    <source>
        <dbReference type="EMBL" id="NYD74861.1"/>
    </source>
</evidence>
<dbReference type="RefSeq" id="WP_179456878.1">
    <property type="nucleotide sequence ID" value="NZ_BAAAPX010000001.1"/>
</dbReference>
<dbReference type="Proteomes" id="UP000589620">
    <property type="component" value="Unassembled WGS sequence"/>
</dbReference>
<feature type="domain" description="DUF7144" evidence="2">
    <location>
        <begin position="13"/>
        <end position="128"/>
    </location>
</feature>
<sequence>MSEMQVRSGWVGWALFAAVLLLIAAILDVFYGIVALFGPSTGYFVSSSGIQTFSLTAWGWWSIVLGLLMLIAGLSLMRGALWARIFAVFIAALHAIGQLIAFPAQPWWSIAMVTIDLLIIYAVTVHGRELRRD</sequence>
<gene>
    <name evidence="3" type="ORF">BJ963_002380</name>
</gene>
<keyword evidence="1" id="KW-0472">Membrane</keyword>
<dbReference type="Pfam" id="PF23636">
    <property type="entry name" value="DUF7144"/>
    <property type="match status" value="1"/>
</dbReference>
<feature type="transmembrane region" description="Helical" evidence="1">
    <location>
        <begin position="57"/>
        <end position="74"/>
    </location>
</feature>
<evidence type="ECO:0000313" key="4">
    <source>
        <dbReference type="Proteomes" id="UP000589620"/>
    </source>
</evidence>
<proteinExistence type="predicted"/>
<feature type="transmembrane region" description="Helical" evidence="1">
    <location>
        <begin position="107"/>
        <end position="125"/>
    </location>
</feature>